<gene>
    <name evidence="2" type="ORF">EDS130_LOCUS15502</name>
</gene>
<dbReference type="AlphaFoldDB" id="A0A814HNF8"/>
<evidence type="ECO:0000313" key="2">
    <source>
        <dbReference type="EMBL" id="CAF1013169.1"/>
    </source>
</evidence>
<name>A0A814HNF8_ADIRI</name>
<proteinExistence type="predicted"/>
<organism evidence="2 3">
    <name type="scientific">Adineta ricciae</name>
    <name type="common">Rotifer</name>
    <dbReference type="NCBI Taxonomy" id="249248"/>
    <lineage>
        <taxon>Eukaryota</taxon>
        <taxon>Metazoa</taxon>
        <taxon>Spiralia</taxon>
        <taxon>Gnathifera</taxon>
        <taxon>Rotifera</taxon>
        <taxon>Eurotatoria</taxon>
        <taxon>Bdelloidea</taxon>
        <taxon>Adinetida</taxon>
        <taxon>Adinetidae</taxon>
        <taxon>Adineta</taxon>
    </lineage>
</organism>
<evidence type="ECO:0000313" key="3">
    <source>
        <dbReference type="Proteomes" id="UP000663852"/>
    </source>
</evidence>
<dbReference type="EMBL" id="CAJNOJ010000065">
    <property type="protein sequence ID" value="CAF1013169.1"/>
    <property type="molecule type" value="Genomic_DNA"/>
</dbReference>
<feature type="region of interest" description="Disordered" evidence="1">
    <location>
        <begin position="96"/>
        <end position="116"/>
    </location>
</feature>
<comment type="caution">
    <text evidence="2">The sequence shown here is derived from an EMBL/GenBank/DDBJ whole genome shotgun (WGS) entry which is preliminary data.</text>
</comment>
<dbReference type="Proteomes" id="UP000663852">
    <property type="component" value="Unassembled WGS sequence"/>
</dbReference>
<protein>
    <submittedName>
        <fullName evidence="2">Uncharacterized protein</fullName>
    </submittedName>
</protein>
<evidence type="ECO:0000256" key="1">
    <source>
        <dbReference type="SAM" id="MobiDB-lite"/>
    </source>
</evidence>
<accession>A0A814HNF8</accession>
<feature type="compositionally biased region" description="Basic residues" evidence="1">
    <location>
        <begin position="105"/>
        <end position="116"/>
    </location>
</feature>
<reference evidence="2" key="1">
    <citation type="submission" date="2021-02" db="EMBL/GenBank/DDBJ databases">
        <authorList>
            <person name="Nowell W R."/>
        </authorList>
    </citation>
    <scope>NUCLEOTIDE SEQUENCE</scope>
</reference>
<sequence length="116" mass="13345">MVSNYYAVFKFIFHRSDSIFYLYNMKSFYTYMLVAVILLLSTSTSAHPPSTYENSFPYEISSETDPQGQIIVPVPPGGINKWLQQLIATMGPVSDERMRRGWGSGRRRRSANKNHE</sequence>